<protein>
    <submittedName>
        <fullName evidence="1">Uncharacterized protein</fullName>
    </submittedName>
</protein>
<name>A0ACB8URV3_9EURO</name>
<accession>A0ACB8URV3</accession>
<dbReference type="EMBL" id="JALBCA010000084">
    <property type="protein sequence ID" value="KAI2383759.1"/>
    <property type="molecule type" value="Genomic_DNA"/>
</dbReference>
<sequence length="294" mass="32819">MTCRRRNRIKSEVPSAAVDNILAVPSFGEENSLFVKIRDLQASGRFPPCQLQGVTIVSSSNVSSSRTDRPLLLEPSECWDDTVSNLTVWHAFRMSIESKHKFDVLEDGVLVKQGETARELESWNLAVTAALVQCLGEPSDFAELEPYSLMEVPLPESLWHLRPNLHLRKTLHILEDRHLPSRANCTSAGTFADLNIDYNHCRLSLPIGGSSAIWLLYPPTEANLRHFYTARNESSRLSMISQGLEGGYAVELDASKVLYIPPGWIYCTFTAKGGLLLNSNFVAIEHLARVSQHC</sequence>
<reference evidence="1" key="1">
    <citation type="journal article" date="2022" name="bioRxiv">
        <title>Population genetic analysis of Ophidiomyces ophidiicola, the causative agent of snake fungal disease, indicates recent introductions to the USA.</title>
        <authorList>
            <person name="Ladner J.T."/>
            <person name="Palmer J.M."/>
            <person name="Ettinger C.L."/>
            <person name="Stajich J.E."/>
            <person name="Farrell T.M."/>
            <person name="Glorioso B.M."/>
            <person name="Lawson B."/>
            <person name="Price S.J."/>
            <person name="Stengle A.G."/>
            <person name="Grear D.A."/>
            <person name="Lorch J.M."/>
        </authorList>
    </citation>
    <scope>NUCLEOTIDE SEQUENCE</scope>
    <source>
        <strain evidence="1">NWHC 24266-5</strain>
    </source>
</reference>
<gene>
    <name evidence="1" type="ORF">LOY88_005040</name>
</gene>
<evidence type="ECO:0000313" key="1">
    <source>
        <dbReference type="EMBL" id="KAI2383759.1"/>
    </source>
</evidence>
<comment type="caution">
    <text evidence="1">The sequence shown here is derived from an EMBL/GenBank/DDBJ whole genome shotgun (WGS) entry which is preliminary data.</text>
</comment>
<proteinExistence type="predicted"/>
<organism evidence="1">
    <name type="scientific">Ophidiomyces ophidiicola</name>
    <dbReference type="NCBI Taxonomy" id="1387563"/>
    <lineage>
        <taxon>Eukaryota</taxon>
        <taxon>Fungi</taxon>
        <taxon>Dikarya</taxon>
        <taxon>Ascomycota</taxon>
        <taxon>Pezizomycotina</taxon>
        <taxon>Eurotiomycetes</taxon>
        <taxon>Eurotiomycetidae</taxon>
        <taxon>Onygenales</taxon>
        <taxon>Onygenaceae</taxon>
        <taxon>Ophidiomyces</taxon>
    </lineage>
</organism>